<proteinExistence type="predicted"/>
<reference evidence="2" key="1">
    <citation type="submission" date="2020-10" db="EMBL/GenBank/DDBJ databases">
        <authorList>
            <person name="Gilroy R."/>
        </authorList>
    </citation>
    <scope>NUCLEOTIDE SEQUENCE</scope>
    <source>
        <strain evidence="2">11300</strain>
    </source>
</reference>
<dbReference type="EMBL" id="DVMO01000145">
    <property type="protein sequence ID" value="HIU28540.1"/>
    <property type="molecule type" value="Genomic_DNA"/>
</dbReference>
<dbReference type="NCBIfam" id="TIGR01906">
    <property type="entry name" value="integ_TIGR01906"/>
    <property type="match status" value="1"/>
</dbReference>
<keyword evidence="1" id="KW-1133">Transmembrane helix</keyword>
<feature type="transmembrane region" description="Helical" evidence="1">
    <location>
        <begin position="187"/>
        <end position="210"/>
    </location>
</feature>
<gene>
    <name evidence="2" type="ORF">IAD16_09235</name>
</gene>
<reference evidence="2" key="2">
    <citation type="journal article" date="2021" name="PeerJ">
        <title>Extensive microbial diversity within the chicken gut microbiome revealed by metagenomics and culture.</title>
        <authorList>
            <person name="Gilroy R."/>
            <person name="Ravi A."/>
            <person name="Getino M."/>
            <person name="Pursley I."/>
            <person name="Horton D.L."/>
            <person name="Alikhan N.F."/>
            <person name="Baker D."/>
            <person name="Gharbi K."/>
            <person name="Hall N."/>
            <person name="Watson M."/>
            <person name="Adriaenssens E.M."/>
            <person name="Foster-Nyarko E."/>
            <person name="Jarju S."/>
            <person name="Secka A."/>
            <person name="Antonio M."/>
            <person name="Oren A."/>
            <person name="Chaudhuri R.R."/>
            <person name="La Ragione R."/>
            <person name="Hildebrand F."/>
            <person name="Pallen M.J."/>
        </authorList>
    </citation>
    <scope>NUCLEOTIDE SEQUENCE</scope>
    <source>
        <strain evidence="2">11300</strain>
    </source>
</reference>
<dbReference type="Proteomes" id="UP000824091">
    <property type="component" value="Unassembled WGS sequence"/>
</dbReference>
<evidence type="ECO:0000313" key="3">
    <source>
        <dbReference type="Proteomes" id="UP000824091"/>
    </source>
</evidence>
<name>A0A9D1I7R9_9FIRM</name>
<sequence>MKDKNFFLSGWVPAIGAALVIICLSVSLTVMFRPLYYFDIEHLQISENSGYTPQECRENYDALIDYNLLFGDKELVFPDMDMSREGRIHFEEVKDIFISMQIISAAGLAALAAWVIRIRKNGAGRNRIIWMKYTGYVILTVIILAAGAMVIDWQWAFETMHAIFFDNDYWIFDPDTDPVITILPDMFFYHCGILIVILAAVQIAALQLTYRRLAHGRRKKL</sequence>
<dbReference type="Pfam" id="PF07314">
    <property type="entry name" value="Lit"/>
    <property type="match status" value="1"/>
</dbReference>
<evidence type="ECO:0000313" key="2">
    <source>
        <dbReference type="EMBL" id="HIU28540.1"/>
    </source>
</evidence>
<accession>A0A9D1I7R9</accession>
<dbReference type="AlphaFoldDB" id="A0A9D1I7R9"/>
<organism evidence="2 3">
    <name type="scientific">Candidatus Fimisoma avicola</name>
    <dbReference type="NCBI Taxonomy" id="2840826"/>
    <lineage>
        <taxon>Bacteria</taxon>
        <taxon>Bacillati</taxon>
        <taxon>Bacillota</taxon>
        <taxon>Clostridia</taxon>
        <taxon>Eubacteriales</taxon>
        <taxon>Candidatus Fimisoma</taxon>
    </lineage>
</organism>
<dbReference type="InterPro" id="IPR010178">
    <property type="entry name" value="Lit"/>
</dbReference>
<feature type="transmembrane region" description="Helical" evidence="1">
    <location>
        <begin position="96"/>
        <end position="116"/>
    </location>
</feature>
<feature type="transmembrane region" description="Helical" evidence="1">
    <location>
        <begin position="12"/>
        <end position="32"/>
    </location>
</feature>
<protein>
    <submittedName>
        <fullName evidence="2">TIGR01906 family membrane protein</fullName>
    </submittedName>
</protein>
<feature type="transmembrane region" description="Helical" evidence="1">
    <location>
        <begin position="136"/>
        <end position="156"/>
    </location>
</feature>
<evidence type="ECO:0000256" key="1">
    <source>
        <dbReference type="SAM" id="Phobius"/>
    </source>
</evidence>
<keyword evidence="1" id="KW-0812">Transmembrane</keyword>
<comment type="caution">
    <text evidence="2">The sequence shown here is derived from an EMBL/GenBank/DDBJ whole genome shotgun (WGS) entry which is preliminary data.</text>
</comment>
<keyword evidence="1" id="KW-0472">Membrane</keyword>